<evidence type="ECO:0000313" key="1">
    <source>
        <dbReference type="EMBL" id="KAJ8455960.1"/>
    </source>
</evidence>
<sequence>MGGSKAPRQERFAMSQCEWVAQRLLVKAEPVIRVIGPDAAEGAAAADPFALRRRRRKGDLGWTSAVSFISFPEDQQLSLL</sequence>
<dbReference type="EMBL" id="JAQQAF010000016">
    <property type="protein sequence ID" value="KAJ8455960.1"/>
    <property type="molecule type" value="Genomic_DNA"/>
</dbReference>
<gene>
    <name evidence="1" type="ORF">OPV22_034876</name>
</gene>
<dbReference type="AlphaFoldDB" id="A0AAV8P0K8"/>
<organism evidence="1 2">
    <name type="scientific">Ensete ventricosum</name>
    <name type="common">Abyssinian banana</name>
    <name type="synonym">Musa ensete</name>
    <dbReference type="NCBI Taxonomy" id="4639"/>
    <lineage>
        <taxon>Eukaryota</taxon>
        <taxon>Viridiplantae</taxon>
        <taxon>Streptophyta</taxon>
        <taxon>Embryophyta</taxon>
        <taxon>Tracheophyta</taxon>
        <taxon>Spermatophyta</taxon>
        <taxon>Magnoliopsida</taxon>
        <taxon>Liliopsida</taxon>
        <taxon>Zingiberales</taxon>
        <taxon>Musaceae</taxon>
        <taxon>Ensete</taxon>
    </lineage>
</organism>
<proteinExistence type="predicted"/>
<accession>A0AAV8P0K8</accession>
<keyword evidence="2" id="KW-1185">Reference proteome</keyword>
<protein>
    <submittedName>
        <fullName evidence="1">Uncharacterized protein</fullName>
    </submittedName>
</protein>
<evidence type="ECO:0000313" key="2">
    <source>
        <dbReference type="Proteomes" id="UP001222027"/>
    </source>
</evidence>
<dbReference type="Proteomes" id="UP001222027">
    <property type="component" value="Unassembled WGS sequence"/>
</dbReference>
<reference evidence="1 2" key="1">
    <citation type="submission" date="2022-12" db="EMBL/GenBank/DDBJ databases">
        <title>Chromosome-scale assembly of the Ensete ventricosum genome.</title>
        <authorList>
            <person name="Dussert Y."/>
            <person name="Stocks J."/>
            <person name="Wendawek A."/>
            <person name="Woldeyes F."/>
            <person name="Nichols R.A."/>
            <person name="Borrell J.S."/>
        </authorList>
    </citation>
    <scope>NUCLEOTIDE SEQUENCE [LARGE SCALE GENOMIC DNA]</scope>
    <source>
        <strain evidence="2">cv. Maze</strain>
        <tissue evidence="1">Seeds</tissue>
    </source>
</reference>
<name>A0AAV8P0K8_ENSVE</name>
<comment type="caution">
    <text evidence="1">The sequence shown here is derived from an EMBL/GenBank/DDBJ whole genome shotgun (WGS) entry which is preliminary data.</text>
</comment>